<name>A0AAD7R177_9TELE</name>
<feature type="compositionally biased region" description="Basic and acidic residues" evidence="1">
    <location>
        <begin position="1"/>
        <end position="23"/>
    </location>
</feature>
<evidence type="ECO:0008006" key="4">
    <source>
        <dbReference type="Google" id="ProtNLM"/>
    </source>
</evidence>
<feature type="compositionally biased region" description="Polar residues" evidence="1">
    <location>
        <begin position="29"/>
        <end position="53"/>
    </location>
</feature>
<reference evidence="2" key="1">
    <citation type="journal article" date="2023" name="Science">
        <title>Genome structures resolve the early diversification of teleost fishes.</title>
        <authorList>
            <person name="Parey E."/>
            <person name="Louis A."/>
            <person name="Montfort J."/>
            <person name="Bouchez O."/>
            <person name="Roques C."/>
            <person name="Iampietro C."/>
            <person name="Lluch J."/>
            <person name="Castinel A."/>
            <person name="Donnadieu C."/>
            <person name="Desvignes T."/>
            <person name="Floi Bucao C."/>
            <person name="Jouanno E."/>
            <person name="Wen M."/>
            <person name="Mejri S."/>
            <person name="Dirks R."/>
            <person name="Jansen H."/>
            <person name="Henkel C."/>
            <person name="Chen W.J."/>
            <person name="Zahm M."/>
            <person name="Cabau C."/>
            <person name="Klopp C."/>
            <person name="Thompson A.W."/>
            <person name="Robinson-Rechavi M."/>
            <person name="Braasch I."/>
            <person name="Lecointre G."/>
            <person name="Bobe J."/>
            <person name="Postlethwait J.H."/>
            <person name="Berthelot C."/>
            <person name="Roest Crollius H."/>
            <person name="Guiguen Y."/>
        </authorList>
    </citation>
    <scope>NUCLEOTIDE SEQUENCE</scope>
    <source>
        <strain evidence="2">NC1722</strain>
    </source>
</reference>
<protein>
    <recommendedName>
        <fullName evidence="4">RNase H type-1 domain-containing protein</fullName>
    </recommendedName>
</protein>
<comment type="caution">
    <text evidence="2">The sequence shown here is derived from an EMBL/GenBank/DDBJ whole genome shotgun (WGS) entry which is preliminary data.</text>
</comment>
<dbReference type="AlphaFoldDB" id="A0AAD7R177"/>
<feature type="compositionally biased region" description="Basic and acidic residues" evidence="1">
    <location>
        <begin position="54"/>
        <end position="63"/>
    </location>
</feature>
<sequence length="108" mass="11872">MTPHHSKLDGPDKAGNDRADTLAKEGVSTGPNHGSSRSLPDNSSVTIGTSELRNTQREADTRRSRNPSPGGRCDPQQCQAPRPSILKLQRDYPDLRPIMTCAKRRTRP</sequence>
<evidence type="ECO:0000313" key="3">
    <source>
        <dbReference type="Proteomes" id="UP001221898"/>
    </source>
</evidence>
<feature type="region of interest" description="Disordered" evidence="1">
    <location>
        <begin position="1"/>
        <end position="108"/>
    </location>
</feature>
<proteinExistence type="predicted"/>
<accession>A0AAD7R177</accession>
<keyword evidence="3" id="KW-1185">Reference proteome</keyword>
<organism evidence="2 3">
    <name type="scientific">Aldrovandia affinis</name>
    <dbReference type="NCBI Taxonomy" id="143900"/>
    <lineage>
        <taxon>Eukaryota</taxon>
        <taxon>Metazoa</taxon>
        <taxon>Chordata</taxon>
        <taxon>Craniata</taxon>
        <taxon>Vertebrata</taxon>
        <taxon>Euteleostomi</taxon>
        <taxon>Actinopterygii</taxon>
        <taxon>Neopterygii</taxon>
        <taxon>Teleostei</taxon>
        <taxon>Notacanthiformes</taxon>
        <taxon>Halosauridae</taxon>
        <taxon>Aldrovandia</taxon>
    </lineage>
</organism>
<evidence type="ECO:0000256" key="1">
    <source>
        <dbReference type="SAM" id="MobiDB-lite"/>
    </source>
</evidence>
<gene>
    <name evidence="2" type="ORF">AAFF_G00102660</name>
</gene>
<dbReference type="EMBL" id="JAINUG010001675">
    <property type="protein sequence ID" value="KAJ8355066.1"/>
    <property type="molecule type" value="Genomic_DNA"/>
</dbReference>
<dbReference type="Proteomes" id="UP001221898">
    <property type="component" value="Unassembled WGS sequence"/>
</dbReference>
<evidence type="ECO:0000313" key="2">
    <source>
        <dbReference type="EMBL" id="KAJ8355066.1"/>
    </source>
</evidence>